<keyword evidence="7" id="KW-0479">Metal-binding</keyword>
<feature type="binding site" evidence="7">
    <location>
        <position position="303"/>
    </location>
    <ligand>
        <name>Zn(2+)</name>
        <dbReference type="ChEBI" id="CHEBI:29105"/>
    </ligand>
</feature>
<evidence type="ECO:0000259" key="8">
    <source>
        <dbReference type="Pfam" id="PF01702"/>
    </source>
</evidence>
<feature type="binding site" evidence="7">
    <location>
        <position position="308"/>
    </location>
    <ligand>
        <name>Zn(2+)</name>
        <dbReference type="ChEBI" id="CHEBI:29105"/>
    </ligand>
</feature>
<feature type="binding site" evidence="7">
    <location>
        <position position="215"/>
    </location>
    <ligand>
        <name>substrate</name>
    </ligand>
</feature>
<gene>
    <name evidence="7" type="primary">tgt</name>
    <name evidence="9" type="ORF">A9Q84_13340</name>
</gene>
<evidence type="ECO:0000256" key="6">
    <source>
        <dbReference type="ARBA" id="ARBA00050112"/>
    </source>
</evidence>
<dbReference type="EC" id="2.4.2.29" evidence="7"/>
<evidence type="ECO:0000313" key="10">
    <source>
        <dbReference type="Proteomes" id="UP000196531"/>
    </source>
</evidence>
<feature type="active site" description="Proton acceptor" evidence="7">
    <location>
        <position position="92"/>
    </location>
</feature>
<evidence type="ECO:0000256" key="5">
    <source>
        <dbReference type="ARBA" id="ARBA00022785"/>
    </source>
</evidence>
<evidence type="ECO:0000256" key="2">
    <source>
        <dbReference type="ARBA" id="ARBA00022676"/>
    </source>
</evidence>
<organism evidence="9 10">
    <name type="scientific">Halobacteriovorax marinus</name>
    <dbReference type="NCBI Taxonomy" id="97084"/>
    <lineage>
        <taxon>Bacteria</taxon>
        <taxon>Pseudomonadati</taxon>
        <taxon>Bdellovibrionota</taxon>
        <taxon>Bacteriovoracia</taxon>
        <taxon>Bacteriovoracales</taxon>
        <taxon>Halobacteriovoraceae</taxon>
        <taxon>Halobacteriovorax</taxon>
    </lineage>
</organism>
<dbReference type="PANTHER" id="PTHR46499">
    <property type="entry name" value="QUEUINE TRNA-RIBOSYLTRANSFERASE"/>
    <property type="match status" value="1"/>
</dbReference>
<reference evidence="10" key="1">
    <citation type="journal article" date="2017" name="Proc. Natl. Acad. Sci. U.S.A.">
        <title>Simulation of Deepwater Horizon oil plume reveals substrate specialization within a complex community of hydrocarbon-degraders.</title>
        <authorList>
            <person name="Hu P."/>
            <person name="Dubinsky E.A."/>
            <person name="Probst A.J."/>
            <person name="Wang J."/>
            <person name="Sieber C.M.K."/>
            <person name="Tom L.M."/>
            <person name="Gardinali P."/>
            <person name="Banfield J.F."/>
            <person name="Atlas R.M."/>
            <person name="Andersen G.L."/>
        </authorList>
    </citation>
    <scope>NUCLEOTIDE SEQUENCE [LARGE SCALE GENOMIC DNA]</scope>
</reference>
<dbReference type="Gene3D" id="3.20.20.105">
    <property type="entry name" value="Queuine tRNA-ribosyltransferase-like"/>
    <property type="match status" value="1"/>
</dbReference>
<comment type="function">
    <text evidence="7">Catalyzes the base-exchange of a guanine (G) residue with the queuine precursor 7-aminomethyl-7-deazaguanine (PreQ1) at position 34 (anticodon wobble position) in tRNAs with GU(N) anticodons (tRNA-Asp, -Asn, -His and -Tyr). Catalysis occurs through a double-displacement mechanism. The nucleophile active site attacks the C1' of nucleotide 34 to detach the guanine base from the RNA, forming a covalent enzyme-RNA intermediate. The proton acceptor active site deprotonates the incoming PreQ1, allowing a nucleophilic attack on the C1' of the ribose to form the product. After dissociation, two additional enzymatic reactions on the tRNA convert PreQ1 to queuine (Q), resulting in the hypermodified nucleoside queuosine (7-(((4,5-cis-dihydroxy-2-cyclopenten-1-yl)amino)methyl)-7-deazaguanosine).</text>
</comment>
<evidence type="ECO:0000256" key="1">
    <source>
        <dbReference type="ARBA" id="ARBA00004691"/>
    </source>
</evidence>
<dbReference type="Pfam" id="PF01702">
    <property type="entry name" value="TGT"/>
    <property type="match status" value="1"/>
</dbReference>
<name>A0A1Y5F939_9BACT</name>
<feature type="region of interest" description="RNA binding" evidence="7">
    <location>
        <begin position="246"/>
        <end position="252"/>
    </location>
</feature>
<accession>A0A1Y5F939</accession>
<evidence type="ECO:0000256" key="3">
    <source>
        <dbReference type="ARBA" id="ARBA00022679"/>
    </source>
</evidence>
<sequence length="372" mass="42609">MTSIYTNVAYDGKARAGVIKTAHGDIETPIFMPVGTRATVKCMWQDQLDEIGSQIILGNTYHLYLRPGHELIERVGGGLHGFMNWQKPILTDSGGFQVFSLSDMNKLTEEGVRFQSHIDGSYHMISPEKSMEIQRALGSDIVMNFDECPALPATKERLRESMELTVRWAKRCRDFELKEHQNLFGIIQGGLHLDLRTECMERLVEMDFEGFAIGGLSVGEKNDEMVQFCSDFVHTMPKDKPRYLMGVGKPLDILTGIKNGLDMFDCVLPTRNARNGQFLTHDGPLNIKKERFKEDPLPPDPDCSCKVCKTYSRSYVRHLYNTGEYLAGQLISYHNLHFFIEMTKNARRHIIAGTFDEYYKTFYNKYTSKQWV</sequence>
<dbReference type="HAMAP" id="MF_00168">
    <property type="entry name" value="Q_tRNA_Tgt"/>
    <property type="match status" value="1"/>
</dbReference>
<protein>
    <recommendedName>
        <fullName evidence="7">Queuine tRNA-ribosyltransferase</fullName>
        <ecNumber evidence="7">2.4.2.29</ecNumber>
    </recommendedName>
    <alternativeName>
        <fullName evidence="7">Guanine insertion enzyme</fullName>
    </alternativeName>
    <alternativeName>
        <fullName evidence="7">tRNA-guanine transglycosylase</fullName>
    </alternativeName>
</protein>
<keyword evidence="7" id="KW-0862">Zinc</keyword>
<feature type="binding site" evidence="7">
    <location>
        <position position="146"/>
    </location>
    <ligand>
        <name>substrate</name>
    </ligand>
</feature>
<dbReference type="GO" id="GO:0008616">
    <property type="term" value="P:tRNA queuosine(34) biosynthetic process"/>
    <property type="evidence" value="ECO:0007669"/>
    <property type="project" value="UniProtKB-UniRule"/>
</dbReference>
<keyword evidence="4 7" id="KW-0819">tRNA processing</keyword>
<evidence type="ECO:0000256" key="4">
    <source>
        <dbReference type="ARBA" id="ARBA00022694"/>
    </source>
</evidence>
<keyword evidence="5 7" id="KW-0671">Queuosine biosynthesis</keyword>
<dbReference type="InterPro" id="IPR036511">
    <property type="entry name" value="TGT-like_sf"/>
</dbReference>
<dbReference type="GO" id="GO:0008479">
    <property type="term" value="F:tRNA-guanosine(34) queuine transglycosylase activity"/>
    <property type="evidence" value="ECO:0007669"/>
    <property type="project" value="UniProtKB-UniRule"/>
</dbReference>
<dbReference type="GO" id="GO:0005829">
    <property type="term" value="C:cytosol"/>
    <property type="evidence" value="ECO:0007669"/>
    <property type="project" value="TreeGrafter"/>
</dbReference>
<dbReference type="InterPro" id="IPR002616">
    <property type="entry name" value="tRNA_ribo_trans-like"/>
</dbReference>
<feature type="binding site" evidence="7">
    <location>
        <position position="334"/>
    </location>
    <ligand>
        <name>Zn(2+)</name>
        <dbReference type="ChEBI" id="CHEBI:29105"/>
    </ligand>
</feature>
<feature type="binding site" evidence="7">
    <location>
        <begin position="92"/>
        <end position="96"/>
    </location>
    <ligand>
        <name>substrate</name>
    </ligand>
</feature>
<dbReference type="EMBL" id="MAAO01000006">
    <property type="protein sequence ID" value="OUR97304.1"/>
    <property type="molecule type" value="Genomic_DNA"/>
</dbReference>
<comment type="subunit">
    <text evidence="7">Homodimer. Within each dimer, one monomer is responsible for RNA recognition and catalysis, while the other monomer binds to the replacement base PreQ1.</text>
</comment>
<feature type="domain" description="tRNA-guanine(15) transglycosylase-like" evidence="8">
    <location>
        <begin position="13"/>
        <end position="367"/>
    </location>
</feature>
<feature type="binding site" evidence="7">
    <location>
        <position position="305"/>
    </location>
    <ligand>
        <name>Zn(2+)</name>
        <dbReference type="ChEBI" id="CHEBI:29105"/>
    </ligand>
</feature>
<dbReference type="AlphaFoldDB" id="A0A1Y5F939"/>
<comment type="catalytic activity">
    <reaction evidence="6 7">
        <text>7-aminomethyl-7-carbaguanine + guanosine(34) in tRNA = 7-aminomethyl-7-carbaguanosine(34) in tRNA + guanine</text>
        <dbReference type="Rhea" id="RHEA:24104"/>
        <dbReference type="Rhea" id="RHEA-COMP:10341"/>
        <dbReference type="Rhea" id="RHEA-COMP:10342"/>
        <dbReference type="ChEBI" id="CHEBI:16235"/>
        <dbReference type="ChEBI" id="CHEBI:58703"/>
        <dbReference type="ChEBI" id="CHEBI:74269"/>
        <dbReference type="ChEBI" id="CHEBI:82833"/>
        <dbReference type="EC" id="2.4.2.29"/>
    </reaction>
</comment>
<evidence type="ECO:0000313" key="9">
    <source>
        <dbReference type="EMBL" id="OUR97304.1"/>
    </source>
</evidence>
<comment type="cofactor">
    <cofactor evidence="7">
        <name>Zn(2+)</name>
        <dbReference type="ChEBI" id="CHEBI:29105"/>
    </cofactor>
    <text evidence="7">Binds 1 zinc ion per subunit.</text>
</comment>
<dbReference type="GO" id="GO:0046872">
    <property type="term" value="F:metal ion binding"/>
    <property type="evidence" value="ECO:0007669"/>
    <property type="project" value="UniProtKB-KW"/>
</dbReference>
<dbReference type="UniPathway" id="UPA00392"/>
<keyword evidence="2 7" id="KW-0328">Glycosyltransferase</keyword>
<comment type="pathway">
    <text evidence="1 7">tRNA modification; tRNA-queuosine biosynthesis.</text>
</comment>
<comment type="similarity">
    <text evidence="7">Belongs to the queuine tRNA-ribosyltransferase family.</text>
</comment>
<dbReference type="NCBIfam" id="TIGR00449">
    <property type="entry name" value="tgt_general"/>
    <property type="match status" value="1"/>
</dbReference>
<dbReference type="FunFam" id="3.20.20.105:FF:000001">
    <property type="entry name" value="Queuine tRNA-ribosyltransferase"/>
    <property type="match status" value="1"/>
</dbReference>
<dbReference type="Proteomes" id="UP000196531">
    <property type="component" value="Unassembled WGS sequence"/>
</dbReference>
<dbReference type="NCBIfam" id="TIGR00430">
    <property type="entry name" value="Q_tRNA_tgt"/>
    <property type="match status" value="1"/>
</dbReference>
<comment type="caution">
    <text evidence="9">The sequence shown here is derived from an EMBL/GenBank/DDBJ whole genome shotgun (WGS) entry which is preliminary data.</text>
</comment>
<proteinExistence type="inferred from homology"/>
<dbReference type="InterPro" id="IPR004803">
    <property type="entry name" value="TGT"/>
</dbReference>
<evidence type="ECO:0000256" key="7">
    <source>
        <dbReference type="HAMAP-Rule" id="MF_00168"/>
    </source>
</evidence>
<feature type="binding site" evidence="7">
    <location>
        <position position="188"/>
    </location>
    <ligand>
        <name>substrate</name>
    </ligand>
</feature>
<dbReference type="InterPro" id="IPR050076">
    <property type="entry name" value="ArchSynthase1/Queuine_TRR"/>
</dbReference>
<dbReference type="SUPFAM" id="SSF51713">
    <property type="entry name" value="tRNA-guanine transglycosylase"/>
    <property type="match status" value="1"/>
</dbReference>
<keyword evidence="3 7" id="KW-0808">Transferase</keyword>
<dbReference type="PANTHER" id="PTHR46499:SF1">
    <property type="entry name" value="QUEUINE TRNA-RIBOSYLTRANSFERASE"/>
    <property type="match status" value="1"/>
</dbReference>
<feature type="active site" description="Nucleophile" evidence="7">
    <location>
        <position position="265"/>
    </location>
</feature>
<feature type="region of interest" description="RNA binding; important for wobble base 34 recognition" evidence="7">
    <location>
        <begin position="270"/>
        <end position="274"/>
    </location>
</feature>